<evidence type="ECO:0000313" key="1">
    <source>
        <dbReference type="EMBL" id="KAK2088728.1"/>
    </source>
</evidence>
<sequence>MAMPQHQCCLQADEHQKQHLNNPHPFSFPFVIHHSQIKAALQGELSDTKIGHFYYNTPNLLG</sequence>
<evidence type="ECO:0000313" key="2">
    <source>
        <dbReference type="Proteomes" id="UP001266305"/>
    </source>
</evidence>
<dbReference type="Proteomes" id="UP001266305">
    <property type="component" value="Unassembled WGS sequence"/>
</dbReference>
<organism evidence="1 2">
    <name type="scientific">Saguinus oedipus</name>
    <name type="common">Cotton-top tamarin</name>
    <name type="synonym">Oedipomidas oedipus</name>
    <dbReference type="NCBI Taxonomy" id="9490"/>
    <lineage>
        <taxon>Eukaryota</taxon>
        <taxon>Metazoa</taxon>
        <taxon>Chordata</taxon>
        <taxon>Craniata</taxon>
        <taxon>Vertebrata</taxon>
        <taxon>Euteleostomi</taxon>
        <taxon>Mammalia</taxon>
        <taxon>Eutheria</taxon>
        <taxon>Euarchontoglires</taxon>
        <taxon>Primates</taxon>
        <taxon>Haplorrhini</taxon>
        <taxon>Platyrrhini</taxon>
        <taxon>Cebidae</taxon>
        <taxon>Callitrichinae</taxon>
        <taxon>Saguinus</taxon>
    </lineage>
</organism>
<proteinExistence type="predicted"/>
<comment type="caution">
    <text evidence="1">The sequence shown here is derived from an EMBL/GenBank/DDBJ whole genome shotgun (WGS) entry which is preliminary data.</text>
</comment>
<feature type="non-terminal residue" evidence="1">
    <location>
        <position position="62"/>
    </location>
</feature>
<accession>A0ABQ9TV99</accession>
<protein>
    <submittedName>
        <fullName evidence="1">Uncharacterized protein</fullName>
    </submittedName>
</protein>
<name>A0ABQ9TV99_SAGOE</name>
<keyword evidence="2" id="KW-1185">Reference proteome</keyword>
<reference evidence="1 2" key="1">
    <citation type="submission" date="2023-05" db="EMBL/GenBank/DDBJ databases">
        <title>B98-5 Cell Line De Novo Hybrid Assembly: An Optical Mapping Approach.</title>
        <authorList>
            <person name="Kananen K."/>
            <person name="Auerbach J.A."/>
            <person name="Kautto E."/>
            <person name="Blachly J.S."/>
        </authorList>
    </citation>
    <scope>NUCLEOTIDE SEQUENCE [LARGE SCALE GENOMIC DNA]</scope>
    <source>
        <strain evidence="1">B95-8</strain>
        <tissue evidence="1">Cell line</tissue>
    </source>
</reference>
<gene>
    <name evidence="1" type="ORF">P7K49_034635</name>
</gene>
<dbReference type="EMBL" id="JASSZA010000019">
    <property type="protein sequence ID" value="KAK2088728.1"/>
    <property type="molecule type" value="Genomic_DNA"/>
</dbReference>